<keyword evidence="5 8" id="KW-0496">Mitochondrion</keyword>
<proteinExistence type="inferred from homology"/>
<dbReference type="InParanoid" id="A0A286XWF3"/>
<dbReference type="Pfam" id="PF12705">
    <property type="entry name" value="PDDEXK_1"/>
    <property type="match status" value="1"/>
</dbReference>
<dbReference type="Proteomes" id="UP000005447">
    <property type="component" value="Unassembled WGS sequence"/>
</dbReference>
<feature type="active site" evidence="8">
    <location>
        <position position="236"/>
    </location>
</feature>
<keyword evidence="4 8" id="KW-0269">Exonuclease</keyword>
<dbReference type="HAMAP" id="MF_03030">
    <property type="entry name" value="MGME1"/>
    <property type="match status" value="1"/>
</dbReference>
<evidence type="ECO:0000256" key="3">
    <source>
        <dbReference type="ARBA" id="ARBA00022801"/>
    </source>
</evidence>
<dbReference type="FunCoup" id="A0A286XWF3">
    <property type="interactions" value="2259"/>
</dbReference>
<dbReference type="Ensembl" id="ENSCPOT00000037354.1">
    <property type="protein sequence ID" value="ENSCPOP00000029619.1"/>
    <property type="gene ID" value="ENSCPOG00000036436.1"/>
</dbReference>
<evidence type="ECO:0000313" key="11">
    <source>
        <dbReference type="Ensembl" id="ENSCPOP00000029619.1"/>
    </source>
</evidence>
<evidence type="ECO:0000256" key="2">
    <source>
        <dbReference type="ARBA" id="ARBA00022763"/>
    </source>
</evidence>
<keyword evidence="3 8" id="KW-0378">Hydrolase</keyword>
<dbReference type="GO" id="GO:0045145">
    <property type="term" value="F:single-stranded DNA 5'-3' DNA exonuclease activity"/>
    <property type="evidence" value="ECO:0007669"/>
    <property type="project" value="Ensembl"/>
</dbReference>
<protein>
    <recommendedName>
        <fullName evidence="8">Mitochondrial genome maintenance exonuclease 1</fullName>
        <ecNumber evidence="8">3.1.-.-</ecNumber>
    </recommendedName>
</protein>
<feature type="region of interest" description="Disordered" evidence="9">
    <location>
        <begin position="331"/>
        <end position="356"/>
    </location>
</feature>
<reference evidence="11" key="2">
    <citation type="submission" date="2025-08" db="UniProtKB">
        <authorList>
            <consortium name="Ensembl"/>
        </authorList>
    </citation>
    <scope>IDENTIFICATION</scope>
    <source>
        <strain evidence="11">2N</strain>
    </source>
</reference>
<dbReference type="EMBL" id="AAKN02012610">
    <property type="status" value="NOT_ANNOTATED_CDS"/>
    <property type="molecule type" value="Genomic_DNA"/>
</dbReference>
<dbReference type="STRING" id="10141.ENSCPOP00000029619"/>
<comment type="function">
    <text evidence="7">Metal-dependent single-stranded DNA (ssDNA) exonuclease involved in mitochondrial genome maintenance. Has preference for 5'-3' exonuclease activity but is also capable of endonuclease activity on linear substrates. Necessary for maintenance of proper 7S DNA levels. Probably involved in mitochondrial DNA (mtDNA) repair, possibly via the processing of displaced DNA containing Okazaki fragments during RNA-primed DNA synthesis on the lagging strand or via processing of DNA flaps during long-patch base excision repair. Specifically binds 5-hydroxymethylcytosine (5hmC)-containing DNA in stem cells.</text>
</comment>
<evidence type="ECO:0000259" key="10">
    <source>
        <dbReference type="Pfam" id="PF12705"/>
    </source>
</evidence>
<evidence type="ECO:0000256" key="4">
    <source>
        <dbReference type="ARBA" id="ARBA00022839"/>
    </source>
</evidence>
<dbReference type="eggNOG" id="ENOG502QVKE">
    <property type="taxonomic scope" value="Eukaryota"/>
</dbReference>
<dbReference type="GO" id="GO:0006264">
    <property type="term" value="P:mitochondrial DNA replication"/>
    <property type="evidence" value="ECO:0007669"/>
    <property type="project" value="Ensembl"/>
</dbReference>
<feature type="active site" evidence="8">
    <location>
        <position position="251"/>
    </location>
</feature>
<dbReference type="GO" id="GO:0043504">
    <property type="term" value="P:mitochondrial DNA repair"/>
    <property type="evidence" value="ECO:0007669"/>
    <property type="project" value="UniProtKB-UniRule"/>
</dbReference>
<feature type="region of interest" description="Disordered" evidence="9">
    <location>
        <begin position="97"/>
        <end position="118"/>
    </location>
</feature>
<keyword evidence="2" id="KW-0227">DNA damage</keyword>
<dbReference type="RefSeq" id="XP_013015270.1">
    <property type="nucleotide sequence ID" value="XM_013159816.2"/>
</dbReference>
<dbReference type="EC" id="3.1.-.-" evidence="8"/>
<dbReference type="GO" id="GO:0005739">
    <property type="term" value="C:mitochondrion"/>
    <property type="evidence" value="ECO:0007669"/>
    <property type="project" value="UniProtKB-SubCell"/>
</dbReference>
<organism evidence="11 12">
    <name type="scientific">Cavia porcellus</name>
    <name type="common">Guinea pig</name>
    <dbReference type="NCBI Taxonomy" id="10141"/>
    <lineage>
        <taxon>Eukaryota</taxon>
        <taxon>Metazoa</taxon>
        <taxon>Chordata</taxon>
        <taxon>Craniata</taxon>
        <taxon>Vertebrata</taxon>
        <taxon>Euteleostomi</taxon>
        <taxon>Mammalia</taxon>
        <taxon>Eutheria</taxon>
        <taxon>Euarchontoglires</taxon>
        <taxon>Glires</taxon>
        <taxon>Rodentia</taxon>
        <taxon>Hystricomorpha</taxon>
        <taxon>Caviidae</taxon>
        <taxon>Cavia</taxon>
    </lineage>
</organism>
<reference evidence="11" key="3">
    <citation type="submission" date="2025-09" db="UniProtKB">
        <authorList>
            <consortium name="Ensembl"/>
        </authorList>
    </citation>
    <scope>IDENTIFICATION</scope>
    <source>
        <strain evidence="11">2N</strain>
    </source>
</reference>
<dbReference type="GeneID" id="100726779"/>
<dbReference type="VEuPathDB" id="HostDB:ENSCPOG00000036436"/>
<evidence type="ECO:0000313" key="12">
    <source>
        <dbReference type="Proteomes" id="UP000005447"/>
    </source>
</evidence>
<dbReference type="AlphaFoldDB" id="A0A286XWF3"/>
<dbReference type="InterPro" id="IPR011604">
    <property type="entry name" value="PDDEXK-like_dom_sf"/>
</dbReference>
<keyword evidence="12" id="KW-1185">Reference proteome</keyword>
<gene>
    <name evidence="8 11" type="primary">MGME1</name>
</gene>
<evidence type="ECO:0000256" key="7">
    <source>
        <dbReference type="ARBA" id="ARBA00093440"/>
    </source>
</evidence>
<evidence type="ECO:0000256" key="8">
    <source>
        <dbReference type="HAMAP-Rule" id="MF_03030"/>
    </source>
</evidence>
<evidence type="ECO:0000256" key="1">
    <source>
        <dbReference type="ARBA" id="ARBA00022722"/>
    </source>
</evidence>
<evidence type="ECO:0000256" key="5">
    <source>
        <dbReference type="ARBA" id="ARBA00023128"/>
    </source>
</evidence>
<dbReference type="Bgee" id="ENSCPOG00000036436">
    <property type="expression patterns" value="Expressed in pituitary gland and 13 other cell types or tissues"/>
</dbReference>
<accession>A0A286XWF3</accession>
<dbReference type="PANTHER" id="PTHR31340:SF3">
    <property type="entry name" value="MITOCHONDRIAL GENOME MAINTENANCE EXONUCLEASE 1"/>
    <property type="match status" value="1"/>
</dbReference>
<comment type="subcellular location">
    <subcellularLocation>
        <location evidence="8">Mitochondrion</location>
    </subcellularLocation>
</comment>
<dbReference type="PANTHER" id="PTHR31340">
    <property type="entry name" value="MITOCHONDRIAL GENOME MAINTENANCE EXONUCLEASE 1"/>
    <property type="match status" value="1"/>
</dbReference>
<comment type="similarity">
    <text evidence="8">Belongs to the MGME1 family.</text>
</comment>
<dbReference type="CTD" id="92667"/>
<dbReference type="RefSeq" id="XP_013015271.1">
    <property type="nucleotide sequence ID" value="XM_013159817.2"/>
</dbReference>
<keyword evidence="1 8" id="KW-0540">Nuclease</keyword>
<dbReference type="PROSITE" id="PS51257">
    <property type="entry name" value="PROKAR_LIPOPROTEIN"/>
    <property type="match status" value="1"/>
</dbReference>
<evidence type="ECO:0000256" key="6">
    <source>
        <dbReference type="ARBA" id="ARBA00023204"/>
    </source>
</evidence>
<dbReference type="KEGG" id="cpoc:100726779"/>
<sequence length="356" mass="39614">MKAFQTIFRQLRSVEGFSIEPAHLAGFSTSSYSCGPKKKKPYEEVDQARYSRLVKSVLTSRGPVRTPESLLEEDALLYGPVSKAKLPAQEETQAPGKWFPIFNPERNQSPNTREPSVPLKLPLQRNALPSVTRILQRTMTAAQIFHLERWRQRMILQLGEDGFTEYTSNLFQQGRRFHEAVESLLSGRGSGNKGDESLLGCGYVRSVQHLLKDVCGVRALESAVQHHALNYAGLLDCVAEYRGELCVIDWKTSEKPKPSLRDTYDNPLQVAAYVGALNYDANYSFQVQCGLIAVAYKDGSPAHAHFLDPELCSHYWAKWLLRLEEYSKKDKSPAGQELGAGADLPAGTNGSPPPAC</sequence>
<feature type="active site" evidence="8">
    <location>
        <position position="249"/>
    </location>
</feature>
<reference evidence="12" key="1">
    <citation type="journal article" date="2011" name="Nature">
        <title>A high-resolution map of human evolutionary constraint using 29 mammals.</title>
        <authorList>
            <person name="Lindblad-Toh K."/>
            <person name="Garber M."/>
            <person name="Zuk O."/>
            <person name="Lin M.F."/>
            <person name="Parker B.J."/>
            <person name="Washietl S."/>
            <person name="Kheradpour P."/>
            <person name="Ernst J."/>
            <person name="Jordan G."/>
            <person name="Mauceli E."/>
            <person name="Ward L.D."/>
            <person name="Lowe C.B."/>
            <person name="Holloway A.K."/>
            <person name="Clamp M."/>
            <person name="Gnerre S."/>
            <person name="Alfoldi J."/>
            <person name="Beal K."/>
            <person name="Chang J."/>
            <person name="Clawson H."/>
            <person name="Cuff J."/>
            <person name="Di Palma F."/>
            <person name="Fitzgerald S."/>
            <person name="Flicek P."/>
            <person name="Guttman M."/>
            <person name="Hubisz M.J."/>
            <person name="Jaffe D.B."/>
            <person name="Jungreis I."/>
            <person name="Kent W.J."/>
            <person name="Kostka D."/>
            <person name="Lara M."/>
            <person name="Martins A.L."/>
            <person name="Massingham T."/>
            <person name="Moltke I."/>
            <person name="Raney B.J."/>
            <person name="Rasmussen M.D."/>
            <person name="Robinson J."/>
            <person name="Stark A."/>
            <person name="Vilella A.J."/>
            <person name="Wen J."/>
            <person name="Xie X."/>
            <person name="Zody M.C."/>
            <person name="Baldwin J."/>
            <person name="Bloom T."/>
            <person name="Chin C.W."/>
            <person name="Heiman D."/>
            <person name="Nicol R."/>
            <person name="Nusbaum C."/>
            <person name="Young S."/>
            <person name="Wilkinson J."/>
            <person name="Worley K.C."/>
            <person name="Kovar C.L."/>
            <person name="Muzny D.M."/>
            <person name="Gibbs R.A."/>
            <person name="Cree A."/>
            <person name="Dihn H.H."/>
            <person name="Fowler G."/>
            <person name="Jhangiani S."/>
            <person name="Joshi V."/>
            <person name="Lee S."/>
            <person name="Lewis L.R."/>
            <person name="Nazareth L.V."/>
            <person name="Okwuonu G."/>
            <person name="Santibanez J."/>
            <person name="Warren W.C."/>
            <person name="Mardis E.R."/>
            <person name="Weinstock G.M."/>
            <person name="Wilson R.K."/>
            <person name="Delehaunty K."/>
            <person name="Dooling D."/>
            <person name="Fronik C."/>
            <person name="Fulton L."/>
            <person name="Fulton B."/>
            <person name="Graves T."/>
            <person name="Minx P."/>
            <person name="Sodergren E."/>
            <person name="Birney E."/>
            <person name="Margulies E.H."/>
            <person name="Herrero J."/>
            <person name="Green E.D."/>
            <person name="Haussler D."/>
            <person name="Siepel A."/>
            <person name="Goldman N."/>
            <person name="Pollard K.S."/>
            <person name="Pedersen J.S."/>
            <person name="Lander E.S."/>
            <person name="Kellis M."/>
        </authorList>
    </citation>
    <scope>NUCLEOTIDE SEQUENCE [LARGE SCALE GENOMIC DNA]</scope>
    <source>
        <strain evidence="12">2N</strain>
    </source>
</reference>
<name>A0A286XWF3_CAVPO</name>
<dbReference type="Gene3D" id="3.90.320.10">
    <property type="match status" value="1"/>
</dbReference>
<evidence type="ECO:0000256" key="9">
    <source>
        <dbReference type="SAM" id="MobiDB-lite"/>
    </source>
</evidence>
<feature type="compositionally biased region" description="Polar residues" evidence="9">
    <location>
        <begin position="105"/>
        <end position="114"/>
    </location>
</feature>
<dbReference type="FunFam" id="3.90.320.10:FF:000005">
    <property type="entry name" value="Mitochondrial genome maintenance exonuclease 1"/>
    <property type="match status" value="1"/>
</dbReference>
<comment type="function">
    <text evidence="8">Metal-dependent single-stranded DNA (ssDNA) exonuclease involved in mitochondrial genome maintenance. Has preference for 5'-3' exonuclease activity but is also capable of endoduclease activity on linear substrates. Necessary for maintenance of proper 7S DNA levels. Probably involved in mitochondrial DNA (mtDNA) repair, possibly via the processing of displaced DNA containing Okazaki fragments during RNA-primed DNA synthesis on the lagging strand or via processing of DNA flaps during long-patch base excision repair.</text>
</comment>
<dbReference type="InterPro" id="IPR038726">
    <property type="entry name" value="PDDEXK_AddAB-type"/>
</dbReference>
<dbReference type="RefSeq" id="XP_013015269.1">
    <property type="nucleotide sequence ID" value="XM_013159815.2"/>
</dbReference>
<dbReference type="OrthoDB" id="5777131at2759"/>
<keyword evidence="6" id="KW-0234">DNA repair</keyword>
<dbReference type="RefSeq" id="XP_003476429.1">
    <property type="nucleotide sequence ID" value="XM_003476381.4"/>
</dbReference>
<dbReference type="GeneTree" id="ENSGT00390000003349"/>
<feature type="domain" description="PD-(D/E)XK endonuclease-like" evidence="10">
    <location>
        <begin position="229"/>
        <end position="284"/>
    </location>
</feature>
<dbReference type="OMA" id="DCVAKYQ"/>